<keyword evidence="2" id="KW-0547">Nucleotide-binding</keyword>
<keyword evidence="3" id="KW-0067">ATP-binding</keyword>
<evidence type="ECO:0000256" key="5">
    <source>
        <dbReference type="SAM" id="Phobius"/>
    </source>
</evidence>
<dbReference type="PANTHER" id="PTHR10695:SF46">
    <property type="entry name" value="BIFUNCTIONAL COENZYME A SYNTHASE-RELATED"/>
    <property type="match status" value="1"/>
</dbReference>
<comment type="similarity">
    <text evidence="1">Belongs to the CoaE family.</text>
</comment>
<dbReference type="GO" id="GO:0005524">
    <property type="term" value="F:ATP binding"/>
    <property type="evidence" value="ECO:0007669"/>
    <property type="project" value="UniProtKB-KW"/>
</dbReference>
<dbReference type="EMBL" id="NCKU01001885">
    <property type="protein sequence ID" value="RWS11002.1"/>
    <property type="molecule type" value="Genomic_DNA"/>
</dbReference>
<evidence type="ECO:0000256" key="4">
    <source>
        <dbReference type="ARBA" id="ARBA00044157"/>
    </source>
</evidence>
<name>A0A3S3PEW3_9ACAR</name>
<reference evidence="6 7" key="1">
    <citation type="journal article" date="2018" name="Gigascience">
        <title>Genomes of trombidid mites reveal novel predicted allergens and laterally-transferred genes associated with secondary metabolism.</title>
        <authorList>
            <person name="Dong X."/>
            <person name="Chaisiri K."/>
            <person name="Xia D."/>
            <person name="Armstrong S.D."/>
            <person name="Fang Y."/>
            <person name="Donnelly M.J."/>
            <person name="Kadowaki T."/>
            <person name="McGarry J.W."/>
            <person name="Darby A.C."/>
            <person name="Makepeace B.L."/>
        </authorList>
    </citation>
    <scope>NUCLEOTIDE SEQUENCE [LARGE SCALE GENOMIC DNA]</scope>
    <source>
        <strain evidence="6">UoL-WK</strain>
    </source>
</reference>
<keyword evidence="5" id="KW-0472">Membrane</keyword>
<dbReference type="InterPro" id="IPR001977">
    <property type="entry name" value="Depp_CoAkinase"/>
</dbReference>
<dbReference type="GO" id="GO:0004140">
    <property type="term" value="F:dephospho-CoA kinase activity"/>
    <property type="evidence" value="ECO:0007669"/>
    <property type="project" value="InterPro"/>
</dbReference>
<dbReference type="GO" id="GO:0015937">
    <property type="term" value="P:coenzyme A biosynthetic process"/>
    <property type="evidence" value="ECO:0007669"/>
    <property type="project" value="InterPro"/>
</dbReference>
<dbReference type="Pfam" id="PF01121">
    <property type="entry name" value="CoaE"/>
    <property type="match status" value="1"/>
</dbReference>
<proteinExistence type="inferred from homology"/>
<keyword evidence="7" id="KW-1185">Reference proteome</keyword>
<dbReference type="PROSITE" id="PS51219">
    <property type="entry name" value="DPCK"/>
    <property type="match status" value="1"/>
</dbReference>
<evidence type="ECO:0000313" key="6">
    <source>
        <dbReference type="EMBL" id="RWS11002.1"/>
    </source>
</evidence>
<dbReference type="Gene3D" id="3.40.50.300">
    <property type="entry name" value="P-loop containing nucleotide triphosphate hydrolases"/>
    <property type="match status" value="1"/>
</dbReference>
<dbReference type="SUPFAM" id="SSF52540">
    <property type="entry name" value="P-loop containing nucleoside triphosphate hydrolases"/>
    <property type="match status" value="1"/>
</dbReference>
<organism evidence="6 7">
    <name type="scientific">Dinothrombium tinctorium</name>
    <dbReference type="NCBI Taxonomy" id="1965070"/>
    <lineage>
        <taxon>Eukaryota</taxon>
        <taxon>Metazoa</taxon>
        <taxon>Ecdysozoa</taxon>
        <taxon>Arthropoda</taxon>
        <taxon>Chelicerata</taxon>
        <taxon>Arachnida</taxon>
        <taxon>Acari</taxon>
        <taxon>Acariformes</taxon>
        <taxon>Trombidiformes</taxon>
        <taxon>Prostigmata</taxon>
        <taxon>Anystina</taxon>
        <taxon>Parasitengona</taxon>
        <taxon>Trombidioidea</taxon>
        <taxon>Trombidiidae</taxon>
        <taxon>Dinothrombium</taxon>
    </lineage>
</organism>
<feature type="transmembrane region" description="Helical" evidence="5">
    <location>
        <begin position="207"/>
        <end position="228"/>
    </location>
</feature>
<keyword evidence="5" id="KW-0812">Transmembrane</keyword>
<sequence>MLIVGLTGGIGSGKSTVASMLRECGITVIDADTIAREVTLPYTKAWTKIKQTFGEEVIQADLSLDRAKLAAIIFNDSSKRQALNSIVHPEIYKRMLKQLLILFLKCEKIAVVDLPLLYESGYMLKFIAKVIVVYCSEEQQKQRIMARNNYSEEEANSRIKSQWPLEEKCKRANFVVKNCGSLEDTRKQVQSIVSQLISSKEYWKYRILFWSVLSVIPLAFSSLSVLLWKTLLK</sequence>
<dbReference type="FunFam" id="3.40.50.300:FF:000485">
    <property type="entry name" value="Dephospho-CoA kinase CAB5"/>
    <property type="match status" value="1"/>
</dbReference>
<dbReference type="InterPro" id="IPR027417">
    <property type="entry name" value="P-loop_NTPase"/>
</dbReference>
<dbReference type="STRING" id="1965070.A0A3S3PEW3"/>
<accession>A0A3S3PEW3</accession>
<dbReference type="CDD" id="cd02022">
    <property type="entry name" value="DPCK"/>
    <property type="match status" value="1"/>
</dbReference>
<evidence type="ECO:0000313" key="7">
    <source>
        <dbReference type="Proteomes" id="UP000285301"/>
    </source>
</evidence>
<dbReference type="NCBIfam" id="TIGR00152">
    <property type="entry name" value="dephospho-CoA kinase"/>
    <property type="match status" value="1"/>
</dbReference>
<comment type="caution">
    <text evidence="6">The sequence shown here is derived from an EMBL/GenBank/DDBJ whole genome shotgun (WGS) entry which is preliminary data.</text>
</comment>
<dbReference type="AlphaFoldDB" id="A0A3S3PEW3"/>
<dbReference type="GO" id="GO:0005737">
    <property type="term" value="C:cytoplasm"/>
    <property type="evidence" value="ECO:0007669"/>
    <property type="project" value="UniProtKB-ARBA"/>
</dbReference>
<gene>
    <name evidence="6" type="ORF">B4U79_00408</name>
</gene>
<keyword evidence="5" id="KW-1133">Transmembrane helix</keyword>
<dbReference type="Proteomes" id="UP000285301">
    <property type="component" value="Unassembled WGS sequence"/>
</dbReference>
<keyword evidence="6" id="KW-0808">Transferase</keyword>
<evidence type="ECO:0000256" key="3">
    <source>
        <dbReference type="ARBA" id="ARBA00022840"/>
    </source>
</evidence>
<dbReference type="HAMAP" id="MF_00376">
    <property type="entry name" value="Dephospho_CoA_kinase"/>
    <property type="match status" value="1"/>
</dbReference>
<dbReference type="PANTHER" id="PTHR10695">
    <property type="entry name" value="DEPHOSPHO-COA KINASE-RELATED"/>
    <property type="match status" value="1"/>
</dbReference>
<dbReference type="OrthoDB" id="247245at2759"/>
<protein>
    <recommendedName>
        <fullName evidence="4">Dephospho-CoA kinase domain-containing protein</fullName>
    </recommendedName>
</protein>
<evidence type="ECO:0000256" key="1">
    <source>
        <dbReference type="ARBA" id="ARBA00009018"/>
    </source>
</evidence>
<keyword evidence="6" id="KW-0418">Kinase</keyword>
<evidence type="ECO:0000256" key="2">
    <source>
        <dbReference type="ARBA" id="ARBA00022741"/>
    </source>
</evidence>